<name>A0A9P4LXK2_9PEZI</name>
<reference evidence="2" key="1">
    <citation type="journal article" date="2020" name="Stud. Mycol.">
        <title>101 Dothideomycetes genomes: a test case for predicting lifestyles and emergence of pathogens.</title>
        <authorList>
            <person name="Haridas S."/>
            <person name="Albert R."/>
            <person name="Binder M."/>
            <person name="Bloem J."/>
            <person name="Labutti K."/>
            <person name="Salamov A."/>
            <person name="Andreopoulos B."/>
            <person name="Baker S."/>
            <person name="Barry K."/>
            <person name="Bills G."/>
            <person name="Bluhm B."/>
            <person name="Cannon C."/>
            <person name="Castanera R."/>
            <person name="Culley D."/>
            <person name="Daum C."/>
            <person name="Ezra D."/>
            <person name="Gonzalez J."/>
            <person name="Henrissat B."/>
            <person name="Kuo A."/>
            <person name="Liang C."/>
            <person name="Lipzen A."/>
            <person name="Lutzoni F."/>
            <person name="Magnuson J."/>
            <person name="Mondo S."/>
            <person name="Nolan M."/>
            <person name="Ohm R."/>
            <person name="Pangilinan J."/>
            <person name="Park H.-J."/>
            <person name="Ramirez L."/>
            <person name="Alfaro M."/>
            <person name="Sun H."/>
            <person name="Tritt A."/>
            <person name="Yoshinaga Y."/>
            <person name="Zwiers L.-H."/>
            <person name="Turgeon B."/>
            <person name="Goodwin S."/>
            <person name="Spatafora J."/>
            <person name="Crous P."/>
            <person name="Grigoriev I."/>
        </authorList>
    </citation>
    <scope>NUCLEOTIDE SEQUENCE</scope>
    <source>
        <strain evidence="2">CBS 121410</strain>
    </source>
</reference>
<evidence type="ECO:0000313" key="3">
    <source>
        <dbReference type="Proteomes" id="UP000799776"/>
    </source>
</evidence>
<feature type="compositionally biased region" description="Polar residues" evidence="1">
    <location>
        <begin position="324"/>
        <end position="334"/>
    </location>
</feature>
<proteinExistence type="predicted"/>
<evidence type="ECO:0000313" key="2">
    <source>
        <dbReference type="EMBL" id="KAF2087749.1"/>
    </source>
</evidence>
<gene>
    <name evidence="2" type="ORF">K490DRAFT_56834</name>
</gene>
<keyword evidence="3" id="KW-1185">Reference proteome</keyword>
<sequence length="655" mass="73914">METPQPRSARSQLRRHGSMHHLPVIADDVDEEIDEMPARPSTPTPYGRRAQIEDVSARSSFHAPYDISFYRAPLPHTPRRRSPLSHEVIYEEEGHVARPSTRRGHHRNQPSGDAWWYPQPIHDEFADFSAVLPSVSHPIDFGNSDSSSSYDTFFSRLTGSASASLSPTGHPSKPNSELPTQTAYQDRGLIAISPFVTSIIDDEPMYTRNKESGVKEIRKIVRTLACGHALEVKSLFKYFEAVDNEGYYWNTCPECNTELHQRIRHLPWVTQRHASAPSSTSRFDEEFEREMFGMLEEDVDHTDALDLQLTPTVPEEDLDDINDNHSTMSFSSQEEALPYSPPHTDEPAPENGVSMEEIRLHRYTSYVSRYIWDAEHEMEYEHLRSKHAKKHSGPRAALRKVISRSRIACDAAVTEIRAETRVLKRKASGVMTGLRDVGRSVRHKVRHDGASCGTSPSIRADAADAAEPKGQTGGVMDGIRGWASVGAGAVVFLVQSKMPPTRTQRSHALPTFHQFCQTDLVLLNRRIGAIARQDSASSSNPHVIFARLLACGHIIVFDSRRINRLDGEDFIFRMRNIDDEGQRRLNSCPKERCGRVLWRVKEPDTEEIWRALRGVGASMSVAGRPTDELVKARKGEKAVRRRILRRTTVAALRED</sequence>
<dbReference type="EMBL" id="ML978719">
    <property type="protein sequence ID" value="KAF2087749.1"/>
    <property type="molecule type" value="Genomic_DNA"/>
</dbReference>
<feature type="compositionally biased region" description="Polar residues" evidence="1">
    <location>
        <begin position="1"/>
        <end position="11"/>
    </location>
</feature>
<protein>
    <submittedName>
        <fullName evidence="2">Uncharacterized protein</fullName>
    </submittedName>
</protein>
<feature type="region of interest" description="Disordered" evidence="1">
    <location>
        <begin position="1"/>
        <end position="23"/>
    </location>
</feature>
<comment type="caution">
    <text evidence="2">The sequence shown here is derived from an EMBL/GenBank/DDBJ whole genome shotgun (WGS) entry which is preliminary data.</text>
</comment>
<feature type="region of interest" description="Disordered" evidence="1">
    <location>
        <begin position="323"/>
        <end position="350"/>
    </location>
</feature>
<evidence type="ECO:0000256" key="1">
    <source>
        <dbReference type="SAM" id="MobiDB-lite"/>
    </source>
</evidence>
<dbReference type="AlphaFoldDB" id="A0A9P4LXK2"/>
<accession>A0A9P4LXK2</accession>
<dbReference type="Proteomes" id="UP000799776">
    <property type="component" value="Unassembled WGS sequence"/>
</dbReference>
<feature type="region of interest" description="Disordered" evidence="1">
    <location>
        <begin position="92"/>
        <end position="111"/>
    </location>
</feature>
<organism evidence="2 3">
    <name type="scientific">Saccharata proteae CBS 121410</name>
    <dbReference type="NCBI Taxonomy" id="1314787"/>
    <lineage>
        <taxon>Eukaryota</taxon>
        <taxon>Fungi</taxon>
        <taxon>Dikarya</taxon>
        <taxon>Ascomycota</taxon>
        <taxon>Pezizomycotina</taxon>
        <taxon>Dothideomycetes</taxon>
        <taxon>Dothideomycetes incertae sedis</taxon>
        <taxon>Botryosphaeriales</taxon>
        <taxon>Saccharataceae</taxon>
        <taxon>Saccharata</taxon>
    </lineage>
</organism>